<organism evidence="6 7">
    <name type="scientific">Marinithermus hydrothermalis (strain DSM 14884 / JCM 11576 / T1)</name>
    <dbReference type="NCBI Taxonomy" id="869210"/>
    <lineage>
        <taxon>Bacteria</taxon>
        <taxon>Thermotogati</taxon>
        <taxon>Deinococcota</taxon>
        <taxon>Deinococci</taxon>
        <taxon>Thermales</taxon>
        <taxon>Thermaceae</taxon>
        <taxon>Marinithermus</taxon>
    </lineage>
</organism>
<dbReference type="STRING" id="869210.Marky_1084"/>
<feature type="transmembrane region" description="Helical" evidence="5">
    <location>
        <begin position="72"/>
        <end position="89"/>
    </location>
</feature>
<protein>
    <recommendedName>
        <fullName evidence="5">Probable membrane transporter protein</fullName>
    </recommendedName>
</protein>
<feature type="transmembrane region" description="Helical" evidence="5">
    <location>
        <begin position="43"/>
        <end position="60"/>
    </location>
</feature>
<dbReference type="AlphaFoldDB" id="F2NMD8"/>
<keyword evidence="4 5" id="KW-0472">Membrane</keyword>
<accession>F2NMD8</accession>
<evidence type="ECO:0000256" key="3">
    <source>
        <dbReference type="ARBA" id="ARBA00022989"/>
    </source>
</evidence>
<evidence type="ECO:0000313" key="7">
    <source>
        <dbReference type="Proteomes" id="UP000007030"/>
    </source>
</evidence>
<feature type="transmembrane region" description="Helical" evidence="5">
    <location>
        <begin position="145"/>
        <end position="163"/>
    </location>
</feature>
<dbReference type="PANTHER" id="PTHR43701:SF2">
    <property type="entry name" value="MEMBRANE TRANSPORTER PROTEIN YJNA-RELATED"/>
    <property type="match status" value="1"/>
</dbReference>
<dbReference type="PANTHER" id="PTHR43701">
    <property type="entry name" value="MEMBRANE TRANSPORTER PROTEIN MJ0441-RELATED"/>
    <property type="match status" value="1"/>
</dbReference>
<evidence type="ECO:0000256" key="2">
    <source>
        <dbReference type="ARBA" id="ARBA00022692"/>
    </source>
</evidence>
<comment type="subcellular location">
    <subcellularLocation>
        <location evidence="5">Cell membrane</location>
        <topology evidence="5">Multi-pass membrane protein</topology>
    </subcellularLocation>
    <subcellularLocation>
        <location evidence="1">Membrane</location>
        <topology evidence="1">Multi-pass membrane protein</topology>
    </subcellularLocation>
</comment>
<dbReference type="HOGENOM" id="CLU_045498_5_1_0"/>
<dbReference type="EMBL" id="CP002630">
    <property type="protein sequence ID" value="AEB11826.1"/>
    <property type="molecule type" value="Genomic_DNA"/>
</dbReference>
<evidence type="ECO:0000256" key="1">
    <source>
        <dbReference type="ARBA" id="ARBA00004141"/>
    </source>
</evidence>
<evidence type="ECO:0000313" key="6">
    <source>
        <dbReference type="EMBL" id="AEB11826.1"/>
    </source>
</evidence>
<comment type="similarity">
    <text evidence="5">Belongs to the 4-toluene sulfonate uptake permease (TSUP) (TC 2.A.102) family.</text>
</comment>
<dbReference type="Proteomes" id="UP000007030">
    <property type="component" value="Chromosome"/>
</dbReference>
<feature type="transmembrane region" description="Helical" evidence="5">
    <location>
        <begin position="201"/>
        <end position="218"/>
    </location>
</feature>
<dbReference type="InterPro" id="IPR002781">
    <property type="entry name" value="TM_pro_TauE-like"/>
</dbReference>
<keyword evidence="3 5" id="KW-1133">Transmembrane helix</keyword>
<keyword evidence="7" id="KW-1185">Reference proteome</keyword>
<dbReference type="KEGG" id="mhd:Marky_1084"/>
<evidence type="ECO:0000256" key="4">
    <source>
        <dbReference type="ARBA" id="ARBA00023136"/>
    </source>
</evidence>
<gene>
    <name evidence="6" type="ordered locus">Marky_1084</name>
</gene>
<proteinExistence type="inferred from homology"/>
<dbReference type="Pfam" id="PF01925">
    <property type="entry name" value="TauE"/>
    <property type="match status" value="2"/>
</dbReference>
<feature type="transmembrane region" description="Helical" evidence="5">
    <location>
        <begin position="122"/>
        <end position="139"/>
    </location>
</feature>
<evidence type="ECO:0000256" key="5">
    <source>
        <dbReference type="RuleBase" id="RU363041"/>
    </source>
</evidence>
<feature type="transmembrane region" description="Helical" evidence="5">
    <location>
        <begin position="175"/>
        <end position="195"/>
    </location>
</feature>
<feature type="transmembrane region" description="Helical" evidence="5">
    <location>
        <begin position="95"/>
        <end position="115"/>
    </location>
</feature>
<dbReference type="GO" id="GO:0005886">
    <property type="term" value="C:plasma membrane"/>
    <property type="evidence" value="ECO:0007669"/>
    <property type="project" value="UniProtKB-SubCell"/>
</dbReference>
<name>F2NMD8_MARHT</name>
<sequence length="227" mass="23262">MVPLLVAWSKLRQHEAHGTSLLAVSATALVGGGTYAQAGAVDLAGAAALTVTAMLTARLGARFTRRLDPLSLRRVFGGFLILTALLLPFKQHLPHVAAGGAGAFSTIILLFAGALAGFASGLLGIGGGTVMVPALVLGAGFPQQLAQGTSLAAMILPAWVGALTHYRLGHVRGEIAPWLLAGIAVGAYAGGSLALGLPEGILRGVFALVLLWTGTRYVRSRTRGEQR</sequence>
<keyword evidence="5" id="KW-1003">Cell membrane</keyword>
<reference evidence="6 7" key="1">
    <citation type="journal article" date="2012" name="Stand. Genomic Sci.">
        <title>Complete genome sequence of the aerobic, heterotroph Marinithermus hydrothermalis type strain (T1(T)) from a deep-sea hydrothermal vent chimney.</title>
        <authorList>
            <person name="Copeland A."/>
            <person name="Gu W."/>
            <person name="Yasawong M."/>
            <person name="Lapidus A."/>
            <person name="Lucas S."/>
            <person name="Deshpande S."/>
            <person name="Pagani I."/>
            <person name="Tapia R."/>
            <person name="Cheng J.F."/>
            <person name="Goodwin L.A."/>
            <person name="Pitluck S."/>
            <person name="Liolios K."/>
            <person name="Ivanova N."/>
            <person name="Mavromatis K."/>
            <person name="Mikhailova N."/>
            <person name="Pati A."/>
            <person name="Chen A."/>
            <person name="Palaniappan K."/>
            <person name="Land M."/>
            <person name="Pan C."/>
            <person name="Brambilla E.M."/>
            <person name="Rohde M."/>
            <person name="Tindall B.J."/>
            <person name="Sikorski J."/>
            <person name="Goker M."/>
            <person name="Detter J.C."/>
            <person name="Bristow J."/>
            <person name="Eisen J.A."/>
            <person name="Markowitz V."/>
            <person name="Hugenholtz P."/>
            <person name="Kyrpides N.C."/>
            <person name="Klenk H.P."/>
            <person name="Woyke T."/>
        </authorList>
    </citation>
    <scope>NUCLEOTIDE SEQUENCE [LARGE SCALE GENOMIC DNA]</scope>
    <source>
        <strain evidence="7">DSM 14884 / JCM 11576 / T1</strain>
    </source>
</reference>
<dbReference type="InterPro" id="IPR051598">
    <property type="entry name" value="TSUP/Inactive_protease-like"/>
</dbReference>
<keyword evidence="2 5" id="KW-0812">Transmembrane</keyword>
<dbReference type="eggNOG" id="COG0730">
    <property type="taxonomic scope" value="Bacteria"/>
</dbReference>